<keyword evidence="8" id="KW-1185">Reference proteome</keyword>
<proteinExistence type="predicted"/>
<keyword evidence="6" id="KW-0732">Signal</keyword>
<dbReference type="GeneID" id="93729584"/>
<dbReference type="OrthoDB" id="9782229at2"/>
<evidence type="ECO:0000256" key="1">
    <source>
        <dbReference type="ARBA" id="ARBA00004442"/>
    </source>
</evidence>
<feature type="signal peptide" evidence="6">
    <location>
        <begin position="1"/>
        <end position="35"/>
    </location>
</feature>
<dbReference type="InterPro" id="IPR036737">
    <property type="entry name" value="OmpA-like_sf"/>
</dbReference>
<evidence type="ECO:0000256" key="5">
    <source>
        <dbReference type="SAM" id="MobiDB-lite"/>
    </source>
</evidence>
<dbReference type="Proteomes" id="UP000002357">
    <property type="component" value="Chromosome"/>
</dbReference>
<dbReference type="eggNOG" id="COG2885">
    <property type="taxonomic scope" value="Bacteria"/>
</dbReference>
<protein>
    <submittedName>
        <fullName evidence="7">Putative secreted protein</fullName>
    </submittedName>
</protein>
<dbReference type="InterPro" id="IPR050330">
    <property type="entry name" value="Bact_OuterMem_StrucFunc"/>
</dbReference>
<feature type="compositionally biased region" description="Low complexity" evidence="5">
    <location>
        <begin position="39"/>
        <end position="55"/>
    </location>
</feature>
<feature type="compositionally biased region" description="Basic and acidic residues" evidence="5">
    <location>
        <begin position="228"/>
        <end position="238"/>
    </location>
</feature>
<organism evidence="7 8">
    <name type="scientific">Streptomyces clavuligerus</name>
    <dbReference type="NCBI Taxonomy" id="1901"/>
    <lineage>
        <taxon>Bacteria</taxon>
        <taxon>Bacillati</taxon>
        <taxon>Actinomycetota</taxon>
        <taxon>Actinomycetes</taxon>
        <taxon>Kitasatosporales</taxon>
        <taxon>Streptomycetaceae</taxon>
        <taxon>Streptomyces</taxon>
    </lineage>
</organism>
<dbReference type="InterPro" id="IPR006665">
    <property type="entry name" value="OmpA-like"/>
</dbReference>
<feature type="compositionally biased region" description="Pro residues" evidence="5">
    <location>
        <begin position="56"/>
        <end position="75"/>
    </location>
</feature>
<evidence type="ECO:0000256" key="4">
    <source>
        <dbReference type="PROSITE-ProRule" id="PRU00473"/>
    </source>
</evidence>
<evidence type="ECO:0000313" key="8">
    <source>
        <dbReference type="Proteomes" id="UP000002357"/>
    </source>
</evidence>
<evidence type="ECO:0000313" key="7">
    <source>
        <dbReference type="EMBL" id="EFG08998.1"/>
    </source>
</evidence>
<feature type="region of interest" description="Disordered" evidence="5">
    <location>
        <begin position="221"/>
        <end position="250"/>
    </location>
</feature>
<name>B5GTR9_STRCL</name>
<evidence type="ECO:0000256" key="2">
    <source>
        <dbReference type="ARBA" id="ARBA00023136"/>
    </source>
</evidence>
<gene>
    <name evidence="7" type="ORF">SCLAV_3924</name>
</gene>
<dbReference type="KEGG" id="sclf:BB341_09115"/>
<dbReference type="CDD" id="cd07185">
    <property type="entry name" value="OmpA_C-like"/>
    <property type="match status" value="1"/>
</dbReference>
<keyword evidence="2 4" id="KW-0472">Membrane</keyword>
<sequence length="250" mass="26370">MGGTTARRPAAPAARRPAALVLAAALLLTGGQLHAATAATAAGPGLRPPAAGADDPVPPPGEDPALPPVEDPALPPVGEAATPLPQIDADNPGLRMREGATLAEPRVLDIVSIVESEGGEERREQTTVSLKFALQAEVLFGRDSHELNPRANSRIAAIAEEIRRNGAKQVRVFGFTDDLGSYRHGRTLSRKRADAVHAMLDGQVEDHTVSYIVRGYSEDFPIADNSTEEGREKNRRVEVSFPTKGSGDGS</sequence>
<comment type="subcellular location">
    <subcellularLocation>
        <location evidence="1">Cell outer membrane</location>
    </subcellularLocation>
</comment>
<dbReference type="GO" id="GO:0009279">
    <property type="term" value="C:cell outer membrane"/>
    <property type="evidence" value="ECO:0007669"/>
    <property type="project" value="UniProtKB-SubCell"/>
</dbReference>
<dbReference type="PANTHER" id="PTHR30329:SF21">
    <property type="entry name" value="LIPOPROTEIN YIAD-RELATED"/>
    <property type="match status" value="1"/>
</dbReference>
<dbReference type="RefSeq" id="WP_003955221.1">
    <property type="nucleotide sequence ID" value="NZ_CM000913.1"/>
</dbReference>
<evidence type="ECO:0000256" key="3">
    <source>
        <dbReference type="ARBA" id="ARBA00023237"/>
    </source>
</evidence>
<reference evidence="7 8" key="1">
    <citation type="journal article" date="2010" name="Genome Biol. Evol.">
        <title>The sequence of a 1.8-mb bacterial linear plasmid reveals a rich evolutionary reservoir of secondary metabolic pathways.</title>
        <authorList>
            <person name="Medema M.H."/>
            <person name="Trefzer A."/>
            <person name="Kovalchuk A."/>
            <person name="van den Berg M."/>
            <person name="Mueller U."/>
            <person name="Heijne W."/>
            <person name="Wu L."/>
            <person name="Alam M.T."/>
            <person name="Ronning C.M."/>
            <person name="Nierman W.C."/>
            <person name="Bovenberg R.A.L."/>
            <person name="Breitling R."/>
            <person name="Takano E."/>
        </authorList>
    </citation>
    <scope>NUCLEOTIDE SEQUENCE [LARGE SCALE GENOMIC DNA]</scope>
    <source>
        <strain evidence="8">ATCC 27064 / DSM 738 / JCM 4710 / NBRC 13307 / NCIMB 12785 / NRRL 3585 / VKM Ac-602</strain>
    </source>
</reference>
<feature type="chain" id="PRO_5009330777" evidence="6">
    <location>
        <begin position="36"/>
        <end position="250"/>
    </location>
</feature>
<keyword evidence="3" id="KW-0998">Cell outer membrane</keyword>
<dbReference type="PRINTS" id="PR01021">
    <property type="entry name" value="OMPADOMAIN"/>
</dbReference>
<dbReference type="Pfam" id="PF00691">
    <property type="entry name" value="OmpA"/>
    <property type="match status" value="1"/>
</dbReference>
<accession>B5GTR9</accession>
<dbReference type="STRING" id="1901.BB341_09115"/>
<dbReference type="Gene3D" id="3.30.1330.60">
    <property type="entry name" value="OmpA-like domain"/>
    <property type="match status" value="1"/>
</dbReference>
<dbReference type="PANTHER" id="PTHR30329">
    <property type="entry name" value="STATOR ELEMENT OF FLAGELLAR MOTOR COMPLEX"/>
    <property type="match status" value="1"/>
</dbReference>
<dbReference type="EMBL" id="CM000913">
    <property type="protein sequence ID" value="EFG08998.1"/>
    <property type="molecule type" value="Genomic_DNA"/>
</dbReference>
<dbReference type="PROSITE" id="PS51123">
    <property type="entry name" value="OMPA_2"/>
    <property type="match status" value="1"/>
</dbReference>
<evidence type="ECO:0000256" key="6">
    <source>
        <dbReference type="SAM" id="SignalP"/>
    </source>
</evidence>
<dbReference type="AlphaFoldDB" id="B5GTR9"/>
<feature type="region of interest" description="Disordered" evidence="5">
    <location>
        <begin position="39"/>
        <end position="93"/>
    </location>
</feature>
<dbReference type="SUPFAM" id="SSF103088">
    <property type="entry name" value="OmpA-like"/>
    <property type="match status" value="1"/>
</dbReference>
<dbReference type="InterPro" id="IPR006664">
    <property type="entry name" value="OMP_bac"/>
</dbReference>